<proteinExistence type="inferred from homology"/>
<comment type="caution">
    <text evidence="6">Lacks conserved residue(s) required for the propagation of feature annotation.</text>
</comment>
<comment type="domain">
    <text evidence="6">Has three domains with a flexible linker between the domains II and III and assumes an 'L' shape. Domain III is highly mobile and contacts RuvB.</text>
</comment>
<dbReference type="Proteomes" id="UP000034207">
    <property type="component" value="Unassembled WGS sequence"/>
</dbReference>
<keyword evidence="1 6" id="KW-0963">Cytoplasm</keyword>
<feature type="domain" description="Helix-hairpin-helix DNA-binding motif class 1" evidence="7">
    <location>
        <begin position="107"/>
        <end position="126"/>
    </location>
</feature>
<dbReference type="InterPro" id="IPR000085">
    <property type="entry name" value="RuvA"/>
</dbReference>
<dbReference type="InterPro" id="IPR036267">
    <property type="entry name" value="RuvA_C_sf"/>
</dbReference>
<sequence length="184" mass="19993">MINFLSGEVILKKDSYLTVLVSGIGFKVNISASVFGRASVGKEINLYTYLQVREDNLSLFGFDNEEELFLFEKIIAVSGIGPKAGLSILSSLGADKLKKSIEEGRPEEIVSVPGVGKKTAERLVLELSGKLERIGERKADDAHDALIGLGYLAREADAALRNVSGDLSVEERVKQALRAINKKQ</sequence>
<keyword evidence="8" id="KW-0347">Helicase</keyword>
<dbReference type="GO" id="GO:0005737">
    <property type="term" value="C:cytoplasm"/>
    <property type="evidence" value="ECO:0007669"/>
    <property type="project" value="UniProtKB-SubCell"/>
</dbReference>
<dbReference type="GO" id="GO:0005524">
    <property type="term" value="F:ATP binding"/>
    <property type="evidence" value="ECO:0007669"/>
    <property type="project" value="InterPro"/>
</dbReference>
<keyword evidence="2 6" id="KW-0227">DNA damage</keyword>
<comment type="similarity">
    <text evidence="6">Belongs to the RuvA family.</text>
</comment>
<feature type="region of interest" description="Domain III" evidence="6">
    <location>
        <begin position="140"/>
        <end position="184"/>
    </location>
</feature>
<organism evidence="8 9">
    <name type="scientific">candidate division CPR2 bacterium GW2011_GWC2_39_10</name>
    <dbReference type="NCBI Taxonomy" id="1618345"/>
    <lineage>
        <taxon>Bacteria</taxon>
        <taxon>Bacteria division CPR2</taxon>
    </lineage>
</organism>
<keyword evidence="3 6" id="KW-0238">DNA-binding</keyword>
<dbReference type="CDD" id="cd14332">
    <property type="entry name" value="UBA_RuvA_C"/>
    <property type="match status" value="1"/>
</dbReference>
<dbReference type="AlphaFoldDB" id="A0A0G0PZT5"/>
<comment type="subcellular location">
    <subcellularLocation>
        <location evidence="6">Cytoplasm</location>
    </subcellularLocation>
</comment>
<dbReference type="Gene3D" id="1.10.8.10">
    <property type="entry name" value="DNA helicase RuvA subunit, C-terminal domain"/>
    <property type="match status" value="1"/>
</dbReference>
<comment type="subunit">
    <text evidence="6">Homotetramer. Forms an RuvA(8)-RuvB(12)-Holliday junction (HJ) complex. HJ DNA is sandwiched between 2 RuvA tetramers; dsDNA enters through RuvA and exits via RuvB. An RuvB hexamer assembles on each DNA strand where it exits the tetramer. Each RuvB hexamer is contacted by two RuvA subunits (via domain III) on 2 adjacent RuvB subunits; this complex drives branch migration. In the full resolvosome a probable DNA-RuvA(4)-RuvB(12)-RuvC(2) complex forms which resolves the HJ.</text>
</comment>
<reference evidence="8 9" key="1">
    <citation type="journal article" date="2015" name="Nature">
        <title>rRNA introns, odd ribosomes, and small enigmatic genomes across a large radiation of phyla.</title>
        <authorList>
            <person name="Brown C.T."/>
            <person name="Hug L.A."/>
            <person name="Thomas B.C."/>
            <person name="Sharon I."/>
            <person name="Castelle C.J."/>
            <person name="Singh A."/>
            <person name="Wilkins M.J."/>
            <person name="Williams K.H."/>
            <person name="Banfield J.F."/>
        </authorList>
    </citation>
    <scope>NUCLEOTIDE SEQUENCE [LARGE SCALE GENOMIC DNA]</scope>
</reference>
<dbReference type="Pfam" id="PF07499">
    <property type="entry name" value="RuvA_C"/>
    <property type="match status" value="1"/>
</dbReference>
<name>A0A0G0PZT5_UNCC2</name>
<dbReference type="SUPFAM" id="SSF50249">
    <property type="entry name" value="Nucleic acid-binding proteins"/>
    <property type="match status" value="1"/>
</dbReference>
<evidence type="ECO:0000256" key="3">
    <source>
        <dbReference type="ARBA" id="ARBA00023125"/>
    </source>
</evidence>
<dbReference type="InterPro" id="IPR012340">
    <property type="entry name" value="NA-bd_OB-fold"/>
</dbReference>
<dbReference type="SMART" id="SM00278">
    <property type="entry name" value="HhH1"/>
    <property type="match status" value="2"/>
</dbReference>
<dbReference type="GO" id="GO:0048476">
    <property type="term" value="C:Holliday junction resolvase complex"/>
    <property type="evidence" value="ECO:0007669"/>
    <property type="project" value="UniProtKB-UniRule"/>
</dbReference>
<evidence type="ECO:0000256" key="6">
    <source>
        <dbReference type="HAMAP-Rule" id="MF_00031"/>
    </source>
</evidence>
<evidence type="ECO:0000256" key="2">
    <source>
        <dbReference type="ARBA" id="ARBA00022763"/>
    </source>
</evidence>
<dbReference type="GO" id="GO:0000400">
    <property type="term" value="F:four-way junction DNA binding"/>
    <property type="evidence" value="ECO:0007669"/>
    <property type="project" value="UniProtKB-UniRule"/>
</dbReference>
<evidence type="ECO:0000256" key="4">
    <source>
        <dbReference type="ARBA" id="ARBA00023172"/>
    </source>
</evidence>
<evidence type="ECO:0000256" key="1">
    <source>
        <dbReference type="ARBA" id="ARBA00022490"/>
    </source>
</evidence>
<keyword evidence="8" id="KW-0067">ATP-binding</keyword>
<feature type="domain" description="Helix-hairpin-helix DNA-binding motif class 1" evidence="7">
    <location>
        <begin position="72"/>
        <end position="91"/>
    </location>
</feature>
<gene>
    <name evidence="6" type="primary">ruvA</name>
    <name evidence="8" type="ORF">UT18_C0006G0064</name>
</gene>
<dbReference type="GO" id="GO:0009379">
    <property type="term" value="C:Holliday junction helicase complex"/>
    <property type="evidence" value="ECO:0007669"/>
    <property type="project" value="InterPro"/>
</dbReference>
<dbReference type="GO" id="GO:0006310">
    <property type="term" value="P:DNA recombination"/>
    <property type="evidence" value="ECO:0007669"/>
    <property type="project" value="UniProtKB-UniRule"/>
</dbReference>
<keyword evidence="8" id="KW-0378">Hydrolase</keyword>
<dbReference type="InterPro" id="IPR003583">
    <property type="entry name" value="Hlx-hairpin-Hlx_DNA-bd_motif"/>
</dbReference>
<dbReference type="STRING" id="1618345.UT18_C0006G0064"/>
<dbReference type="GO" id="GO:0009378">
    <property type="term" value="F:four-way junction helicase activity"/>
    <property type="evidence" value="ECO:0007669"/>
    <property type="project" value="InterPro"/>
</dbReference>
<evidence type="ECO:0000313" key="9">
    <source>
        <dbReference type="Proteomes" id="UP000034207"/>
    </source>
</evidence>
<dbReference type="SUPFAM" id="SSF46929">
    <property type="entry name" value="DNA helicase RuvA subunit, C-terminal domain"/>
    <property type="match status" value="1"/>
</dbReference>
<dbReference type="InterPro" id="IPR010994">
    <property type="entry name" value="RuvA_2-like"/>
</dbReference>
<dbReference type="EMBL" id="LBVV01000006">
    <property type="protein sequence ID" value="KKQ94966.1"/>
    <property type="molecule type" value="Genomic_DNA"/>
</dbReference>
<evidence type="ECO:0000256" key="5">
    <source>
        <dbReference type="ARBA" id="ARBA00023204"/>
    </source>
</evidence>
<comment type="function">
    <text evidence="6">The RuvA-RuvB-RuvC complex processes Holliday junction (HJ) DNA during genetic recombination and DNA repair, while the RuvA-RuvB complex plays an important role in the rescue of blocked DNA replication forks via replication fork reversal (RFR). RuvA specifically binds to HJ cruciform DNA, conferring on it an open structure. The RuvB hexamer acts as an ATP-dependent pump, pulling dsDNA into and through the RuvAB complex. HJ branch migration allows RuvC to scan DNA until it finds its consensus sequence, where it cleaves and resolves the cruciform DNA.</text>
</comment>
<protein>
    <recommendedName>
        <fullName evidence="6">Holliday junction branch migration complex subunit RuvA</fullName>
    </recommendedName>
</protein>
<dbReference type="SUPFAM" id="SSF47781">
    <property type="entry name" value="RuvA domain 2-like"/>
    <property type="match status" value="1"/>
</dbReference>
<dbReference type="Gene3D" id="1.10.150.20">
    <property type="entry name" value="5' to 3' exonuclease, C-terminal subdomain"/>
    <property type="match status" value="1"/>
</dbReference>
<dbReference type="GO" id="GO:0006281">
    <property type="term" value="P:DNA repair"/>
    <property type="evidence" value="ECO:0007669"/>
    <property type="project" value="UniProtKB-UniRule"/>
</dbReference>
<keyword evidence="5 6" id="KW-0234">DNA repair</keyword>
<dbReference type="NCBIfam" id="TIGR00084">
    <property type="entry name" value="ruvA"/>
    <property type="match status" value="1"/>
</dbReference>
<keyword evidence="8" id="KW-0547">Nucleotide-binding</keyword>
<dbReference type="HAMAP" id="MF_00031">
    <property type="entry name" value="DNA_HJ_migration_RuvA"/>
    <property type="match status" value="1"/>
</dbReference>
<dbReference type="Gene3D" id="2.40.50.140">
    <property type="entry name" value="Nucleic acid-binding proteins"/>
    <property type="match status" value="1"/>
</dbReference>
<evidence type="ECO:0000313" key="8">
    <source>
        <dbReference type="EMBL" id="KKQ94966.1"/>
    </source>
</evidence>
<dbReference type="InterPro" id="IPR011114">
    <property type="entry name" value="RuvA_C"/>
</dbReference>
<comment type="caution">
    <text evidence="8">The sequence shown here is derived from an EMBL/GenBank/DDBJ whole genome shotgun (WGS) entry which is preliminary data.</text>
</comment>
<dbReference type="PATRIC" id="fig|1618345.3.peg.353"/>
<accession>A0A0G0PZT5</accession>
<evidence type="ECO:0000259" key="7">
    <source>
        <dbReference type="SMART" id="SM00278"/>
    </source>
</evidence>
<dbReference type="InterPro" id="IPR013849">
    <property type="entry name" value="DNA_helicase_Holl-junc_RuvA_I"/>
</dbReference>
<keyword evidence="4 6" id="KW-0233">DNA recombination</keyword>
<dbReference type="Pfam" id="PF14520">
    <property type="entry name" value="HHH_5"/>
    <property type="match status" value="1"/>
</dbReference>
<dbReference type="Pfam" id="PF01330">
    <property type="entry name" value="RuvA_N"/>
    <property type="match status" value="1"/>
</dbReference>